<keyword evidence="3" id="KW-0732">Signal</keyword>
<organism evidence="5 6">
    <name type="scientific">Planomonospora alba</name>
    <dbReference type="NCBI Taxonomy" id="161354"/>
    <lineage>
        <taxon>Bacteria</taxon>
        <taxon>Bacillati</taxon>
        <taxon>Actinomycetota</taxon>
        <taxon>Actinomycetes</taxon>
        <taxon>Streptosporangiales</taxon>
        <taxon>Streptosporangiaceae</taxon>
        <taxon>Planomonospora</taxon>
    </lineage>
</organism>
<dbReference type="InterPro" id="IPR050248">
    <property type="entry name" value="Polysacc_deacetylase_ArnD"/>
</dbReference>
<keyword evidence="2" id="KW-0378">Hydrolase</keyword>
<dbReference type="InterPro" id="IPR011330">
    <property type="entry name" value="Glyco_hydro/deAcase_b/a-brl"/>
</dbReference>
<proteinExistence type="predicted"/>
<dbReference type="SUPFAM" id="SSF88713">
    <property type="entry name" value="Glycoside hydrolase/deacetylase"/>
    <property type="match status" value="1"/>
</dbReference>
<dbReference type="InterPro" id="IPR002509">
    <property type="entry name" value="NODB_dom"/>
</dbReference>
<keyword evidence="6" id="KW-1185">Reference proteome</keyword>
<evidence type="ECO:0000256" key="2">
    <source>
        <dbReference type="ARBA" id="ARBA00022801"/>
    </source>
</evidence>
<dbReference type="PANTHER" id="PTHR10587:SF133">
    <property type="entry name" value="CHITIN DEACETYLASE 1-RELATED"/>
    <property type="match status" value="1"/>
</dbReference>
<dbReference type="CDD" id="cd10917">
    <property type="entry name" value="CE4_NodB_like_6s_7s"/>
    <property type="match status" value="1"/>
</dbReference>
<feature type="domain" description="NodB homology" evidence="4">
    <location>
        <begin position="285"/>
        <end position="461"/>
    </location>
</feature>
<keyword evidence="1" id="KW-0479">Metal-binding</keyword>
<evidence type="ECO:0000256" key="3">
    <source>
        <dbReference type="SAM" id="SignalP"/>
    </source>
</evidence>
<gene>
    <name evidence="5" type="ORF">GCM10010466_38140</name>
</gene>
<dbReference type="PROSITE" id="PS51257">
    <property type="entry name" value="PROKAR_LIPOPROTEIN"/>
    <property type="match status" value="1"/>
</dbReference>
<reference evidence="6" key="1">
    <citation type="journal article" date="2019" name="Int. J. Syst. Evol. Microbiol.">
        <title>The Global Catalogue of Microorganisms (GCM) 10K type strain sequencing project: providing services to taxonomists for standard genome sequencing and annotation.</title>
        <authorList>
            <consortium name="The Broad Institute Genomics Platform"/>
            <consortium name="The Broad Institute Genome Sequencing Center for Infectious Disease"/>
            <person name="Wu L."/>
            <person name="Ma J."/>
        </authorList>
    </citation>
    <scope>NUCLEOTIDE SEQUENCE [LARGE SCALE GENOMIC DNA]</scope>
    <source>
        <strain evidence="6">JCM 9373</strain>
    </source>
</reference>
<evidence type="ECO:0000313" key="6">
    <source>
        <dbReference type="Proteomes" id="UP001500320"/>
    </source>
</evidence>
<feature type="signal peptide" evidence="3">
    <location>
        <begin position="1"/>
        <end position="25"/>
    </location>
</feature>
<evidence type="ECO:0000313" key="5">
    <source>
        <dbReference type="EMBL" id="GAA3143517.1"/>
    </source>
</evidence>
<dbReference type="Proteomes" id="UP001500320">
    <property type="component" value="Unassembled WGS sequence"/>
</dbReference>
<dbReference type="EMBL" id="BAAAUT010000029">
    <property type="protein sequence ID" value="GAA3143517.1"/>
    <property type="molecule type" value="Genomic_DNA"/>
</dbReference>
<name>A0ABP6NE76_9ACTN</name>
<evidence type="ECO:0000259" key="4">
    <source>
        <dbReference type="PROSITE" id="PS51677"/>
    </source>
</evidence>
<evidence type="ECO:0000256" key="1">
    <source>
        <dbReference type="ARBA" id="ARBA00022723"/>
    </source>
</evidence>
<dbReference type="Gene3D" id="3.20.20.370">
    <property type="entry name" value="Glycoside hydrolase/deacetylase"/>
    <property type="match status" value="1"/>
</dbReference>
<dbReference type="Pfam" id="PF01522">
    <property type="entry name" value="Polysacc_deac_1"/>
    <property type="match status" value="1"/>
</dbReference>
<comment type="caution">
    <text evidence="5">The sequence shown here is derived from an EMBL/GenBank/DDBJ whole genome shotgun (WGS) entry which is preliminary data.</text>
</comment>
<dbReference type="PANTHER" id="PTHR10587">
    <property type="entry name" value="GLYCOSYL TRANSFERASE-RELATED"/>
    <property type="match status" value="1"/>
</dbReference>
<protein>
    <recommendedName>
        <fullName evidence="4">NodB homology domain-containing protein</fullName>
    </recommendedName>
</protein>
<accession>A0ABP6NE76</accession>
<dbReference type="PROSITE" id="PS51677">
    <property type="entry name" value="NODB"/>
    <property type="match status" value="1"/>
</dbReference>
<feature type="chain" id="PRO_5046812695" description="NodB homology domain-containing protein" evidence="3">
    <location>
        <begin position="26"/>
        <end position="485"/>
    </location>
</feature>
<sequence>MRFAGGVTLLTVTMIGCSTATTSLASDRLVPSEPTLIEYADPSRLPGLNTATITQGDFGERNVHASYPVLADAPALTGKLRSVLTGRLDRFTAATSAAVPGTRPEFNADWRIAAVSDEIVGVRLGIGEYTRPGWRESRTTVWYDRVDGRALDSTGLLTGGSALTELAGLVRAELARRGPGVDAGAVKADERLFDSIAFNRHGELVVEFDDYQVAAGSLGRVAVAVPAGRSEGLLSPSGLRARRAAVRAGQGPVAAPTSEAIKAAAVDRPAARSSRAGTVDCATAKCVALTFDDGPGEGTAELLDVLASHGARATFFVTGSNAVARPDLLRRMSAEGHLVANHTWSHRDLTSLPAGLAAYQLSRAQEAVGHATGQDPALVRAPYGRVDERVVRAAREQGLAVVGWDVDAGDARGRDPEAVARRVAERVRPGSIVLMHDLDASSAGAAEAVLRRLAAAGHTFVTVPELFGAAGMRAGEVYASGPSRS</sequence>